<reference evidence="2" key="1">
    <citation type="submission" date="2014-04" db="EMBL/GenBank/DDBJ databases">
        <title>Evolutionary Origins and Diversification of the Mycorrhizal Mutualists.</title>
        <authorList>
            <consortium name="DOE Joint Genome Institute"/>
            <consortium name="Mycorrhizal Genomics Consortium"/>
            <person name="Kohler A."/>
            <person name="Kuo A."/>
            <person name="Nagy L.G."/>
            <person name="Floudas D."/>
            <person name="Copeland A."/>
            <person name="Barry K.W."/>
            <person name="Cichocki N."/>
            <person name="Veneault-Fourrey C."/>
            <person name="LaButti K."/>
            <person name="Lindquist E.A."/>
            <person name="Lipzen A."/>
            <person name="Lundell T."/>
            <person name="Morin E."/>
            <person name="Murat C."/>
            <person name="Riley R."/>
            <person name="Ohm R."/>
            <person name="Sun H."/>
            <person name="Tunlid A."/>
            <person name="Henrissat B."/>
            <person name="Grigoriev I.V."/>
            <person name="Hibbett D.S."/>
            <person name="Martin F."/>
        </authorList>
    </citation>
    <scope>NUCLEOTIDE SEQUENCE [LARGE SCALE GENOMIC DNA]</scope>
    <source>
        <strain evidence="2">FD-334 SS-4</strain>
    </source>
</reference>
<evidence type="ECO:0000313" key="2">
    <source>
        <dbReference type="Proteomes" id="UP000054270"/>
    </source>
</evidence>
<proteinExistence type="predicted"/>
<sequence>MLPALPQEIVDLIVDALAVQHDGPDHERFQNLQSSALVSRTFTVRARYHLFSNLTVRWIPQSKYERPTLHRTQQLKEFLETDPIFLKSIQTLDIGIPVPLHSNMLKQITGIYSGLSEIITLLYSTPMSRLHTLVLTGFTESILDSEAGLRDRTHFWHDIGFLPALYNLCLSGTLHNLKLGYLRDLPPEFFSKLHRSIKCITLTEVSLAEAVYLYSGPLPPTGTNNRPALEELHVPDDALFRIWHGSSSSSDVASCGPLLNRLRTLDCIVGFAPCGDLPYWTAIHGASETLSTLRLALDQSFHLQGADEFKLIDLGSLPALRVLIFQIKDTPPGYWTPLEAIIHMLATSSAPTSIEVIKIDILTHIMQAGCYDITKEYGKRTALDALDTALTGGMHPSLRSISLRVLSPALEIDIDMEHPDSYPWTITERPQPLADKLPRAHAVGLISYSDLAQRDLIV</sequence>
<dbReference type="EMBL" id="KN817541">
    <property type="protein sequence ID" value="KJA23679.1"/>
    <property type="molecule type" value="Genomic_DNA"/>
</dbReference>
<protein>
    <recommendedName>
        <fullName evidence="3">F-box domain-containing protein</fullName>
    </recommendedName>
</protein>
<evidence type="ECO:0008006" key="3">
    <source>
        <dbReference type="Google" id="ProtNLM"/>
    </source>
</evidence>
<name>A0A0D2NY83_HYPSF</name>
<keyword evidence="2" id="KW-1185">Reference proteome</keyword>
<dbReference type="OrthoDB" id="2788229at2759"/>
<dbReference type="STRING" id="945553.A0A0D2NY83"/>
<accession>A0A0D2NY83</accession>
<evidence type="ECO:0000313" key="1">
    <source>
        <dbReference type="EMBL" id="KJA23679.1"/>
    </source>
</evidence>
<dbReference type="Proteomes" id="UP000054270">
    <property type="component" value="Unassembled WGS sequence"/>
</dbReference>
<dbReference type="AlphaFoldDB" id="A0A0D2NY83"/>
<gene>
    <name evidence="1" type="ORF">HYPSUDRAFT_39521</name>
</gene>
<organism evidence="1 2">
    <name type="scientific">Hypholoma sublateritium (strain FD-334 SS-4)</name>
    <dbReference type="NCBI Taxonomy" id="945553"/>
    <lineage>
        <taxon>Eukaryota</taxon>
        <taxon>Fungi</taxon>
        <taxon>Dikarya</taxon>
        <taxon>Basidiomycota</taxon>
        <taxon>Agaricomycotina</taxon>
        <taxon>Agaricomycetes</taxon>
        <taxon>Agaricomycetidae</taxon>
        <taxon>Agaricales</taxon>
        <taxon>Agaricineae</taxon>
        <taxon>Strophariaceae</taxon>
        <taxon>Hypholoma</taxon>
    </lineage>
</organism>